<evidence type="ECO:0000313" key="4">
    <source>
        <dbReference type="Proteomes" id="UP000002051"/>
    </source>
</evidence>
<accession>G7KVA6</accession>
<dbReference type="eggNOG" id="ENOG502QS22">
    <property type="taxonomic scope" value="Eukaryota"/>
</dbReference>
<name>G7KVA6_MEDTR</name>
<dbReference type="PANTHER" id="PTHR33977:SF1">
    <property type="entry name" value="ZINC ION BINDING PROTEIN"/>
    <property type="match status" value="1"/>
</dbReference>
<dbReference type="Proteomes" id="UP000002051">
    <property type="component" value="Unassembled WGS sequence"/>
</dbReference>
<reference evidence="1 4" key="1">
    <citation type="journal article" date="2011" name="Nature">
        <title>The Medicago genome provides insight into the evolution of rhizobial symbioses.</title>
        <authorList>
            <person name="Young N.D."/>
            <person name="Debelle F."/>
            <person name="Oldroyd G.E."/>
            <person name="Geurts R."/>
            <person name="Cannon S.B."/>
            <person name="Udvardi M.K."/>
            <person name="Benedito V.A."/>
            <person name="Mayer K.F."/>
            <person name="Gouzy J."/>
            <person name="Schoof H."/>
            <person name="Van de Peer Y."/>
            <person name="Proost S."/>
            <person name="Cook D.R."/>
            <person name="Meyers B.C."/>
            <person name="Spannagl M."/>
            <person name="Cheung F."/>
            <person name="De Mita S."/>
            <person name="Krishnakumar V."/>
            <person name="Gundlach H."/>
            <person name="Zhou S."/>
            <person name="Mudge J."/>
            <person name="Bharti A.K."/>
            <person name="Murray J.D."/>
            <person name="Naoumkina M.A."/>
            <person name="Rosen B."/>
            <person name="Silverstein K.A."/>
            <person name="Tang H."/>
            <person name="Rombauts S."/>
            <person name="Zhao P.X."/>
            <person name="Zhou P."/>
            <person name="Barbe V."/>
            <person name="Bardou P."/>
            <person name="Bechner M."/>
            <person name="Bellec A."/>
            <person name="Berger A."/>
            <person name="Berges H."/>
            <person name="Bidwell S."/>
            <person name="Bisseling T."/>
            <person name="Choisne N."/>
            <person name="Couloux A."/>
            <person name="Denny R."/>
            <person name="Deshpande S."/>
            <person name="Dai X."/>
            <person name="Doyle J.J."/>
            <person name="Dudez A.M."/>
            <person name="Farmer A.D."/>
            <person name="Fouteau S."/>
            <person name="Franken C."/>
            <person name="Gibelin C."/>
            <person name="Gish J."/>
            <person name="Goldstein S."/>
            <person name="Gonzalez A.J."/>
            <person name="Green P.J."/>
            <person name="Hallab A."/>
            <person name="Hartog M."/>
            <person name="Hua A."/>
            <person name="Humphray S.J."/>
            <person name="Jeong D.H."/>
            <person name="Jing Y."/>
            <person name="Jocker A."/>
            <person name="Kenton S.M."/>
            <person name="Kim D.J."/>
            <person name="Klee K."/>
            <person name="Lai H."/>
            <person name="Lang C."/>
            <person name="Lin S."/>
            <person name="Macmil S.L."/>
            <person name="Magdelenat G."/>
            <person name="Matthews L."/>
            <person name="McCorrison J."/>
            <person name="Monaghan E.L."/>
            <person name="Mun J.H."/>
            <person name="Najar F.Z."/>
            <person name="Nicholson C."/>
            <person name="Noirot C."/>
            <person name="O'Bleness M."/>
            <person name="Paule C.R."/>
            <person name="Poulain J."/>
            <person name="Prion F."/>
            <person name="Qin B."/>
            <person name="Qu C."/>
            <person name="Retzel E.F."/>
            <person name="Riddle C."/>
            <person name="Sallet E."/>
            <person name="Samain S."/>
            <person name="Samson N."/>
            <person name="Sanders I."/>
            <person name="Saurat O."/>
            <person name="Scarpelli C."/>
            <person name="Schiex T."/>
            <person name="Segurens B."/>
            <person name="Severin A.J."/>
            <person name="Sherrier D.J."/>
            <person name="Shi R."/>
            <person name="Sims S."/>
            <person name="Singer S.R."/>
            <person name="Sinharoy S."/>
            <person name="Sterck L."/>
            <person name="Viollet A."/>
            <person name="Wang B.B."/>
            <person name="Wang K."/>
            <person name="Wang M."/>
            <person name="Wang X."/>
            <person name="Warfsmann J."/>
            <person name="Weissenbach J."/>
            <person name="White D.D."/>
            <person name="White J.D."/>
            <person name="Wiley G.B."/>
            <person name="Wincker P."/>
            <person name="Xing Y."/>
            <person name="Yang L."/>
            <person name="Yao Z."/>
            <person name="Ying F."/>
            <person name="Zhai J."/>
            <person name="Zhou L."/>
            <person name="Zuber A."/>
            <person name="Denarie J."/>
            <person name="Dixon R.A."/>
            <person name="May G.D."/>
            <person name="Schwartz D.C."/>
            <person name="Rogers J."/>
            <person name="Quetier F."/>
            <person name="Town C.D."/>
            <person name="Roe B.A."/>
        </authorList>
    </citation>
    <scope>NUCLEOTIDE SEQUENCE [LARGE SCALE GENOMIC DNA]</scope>
    <source>
        <strain evidence="1">A17</strain>
        <strain evidence="3 4">cv. Jemalong A17</strain>
    </source>
</reference>
<dbReference type="HOGENOM" id="CLU_2137228_0_0_1"/>
<dbReference type="PaxDb" id="3880-AES80637"/>
<proteinExistence type="predicted"/>
<dbReference type="EnsemblPlants" id="AES80637">
    <property type="protein sequence ID" value="AES80637"/>
    <property type="gene ID" value="MTR_7g082990"/>
</dbReference>
<reference evidence="1 4" key="2">
    <citation type="journal article" date="2014" name="BMC Genomics">
        <title>An improved genome release (version Mt4.0) for the model legume Medicago truncatula.</title>
        <authorList>
            <person name="Tang H."/>
            <person name="Krishnakumar V."/>
            <person name="Bidwell S."/>
            <person name="Rosen B."/>
            <person name="Chan A."/>
            <person name="Zhou S."/>
            <person name="Gentzbittel L."/>
            <person name="Childs K.L."/>
            <person name="Yandell M."/>
            <person name="Gundlach H."/>
            <person name="Mayer K.F."/>
            <person name="Schwartz D.C."/>
            <person name="Town C.D."/>
        </authorList>
    </citation>
    <scope>GENOME REANNOTATION</scope>
    <source>
        <strain evidence="3 4">cv. Jemalong A17</strain>
    </source>
</reference>
<dbReference type="Gramene" id="rna41879">
    <property type="protein sequence ID" value="RHN47300.1"/>
    <property type="gene ID" value="gene41879"/>
</dbReference>
<evidence type="ECO:0000313" key="3">
    <source>
        <dbReference type="EnsemblPlants" id="AES80637"/>
    </source>
</evidence>
<dbReference type="EMBL" id="CM001223">
    <property type="protein sequence ID" value="AES80637.1"/>
    <property type="molecule type" value="Genomic_DNA"/>
</dbReference>
<evidence type="ECO:0000313" key="1">
    <source>
        <dbReference type="EMBL" id="AES80637.1"/>
    </source>
</evidence>
<dbReference type="EMBL" id="PSQE01000007">
    <property type="protein sequence ID" value="RHN47300.1"/>
    <property type="molecule type" value="Genomic_DNA"/>
</dbReference>
<dbReference type="PANTHER" id="PTHR33977">
    <property type="entry name" value="ZINC ION BINDING PROTEIN"/>
    <property type="match status" value="1"/>
</dbReference>
<reference evidence="3" key="3">
    <citation type="submission" date="2015-04" db="UniProtKB">
        <authorList>
            <consortium name="EnsemblPlants"/>
        </authorList>
    </citation>
    <scope>IDENTIFICATION</scope>
    <source>
        <strain evidence="3">cv. Jemalong A17</strain>
    </source>
</reference>
<organism evidence="1 4">
    <name type="scientific">Medicago truncatula</name>
    <name type="common">Barrel medic</name>
    <name type="synonym">Medicago tribuloides</name>
    <dbReference type="NCBI Taxonomy" id="3880"/>
    <lineage>
        <taxon>Eukaryota</taxon>
        <taxon>Viridiplantae</taxon>
        <taxon>Streptophyta</taxon>
        <taxon>Embryophyta</taxon>
        <taxon>Tracheophyta</taxon>
        <taxon>Spermatophyta</taxon>
        <taxon>Magnoliopsida</taxon>
        <taxon>eudicotyledons</taxon>
        <taxon>Gunneridae</taxon>
        <taxon>Pentapetalae</taxon>
        <taxon>rosids</taxon>
        <taxon>fabids</taxon>
        <taxon>Fabales</taxon>
        <taxon>Fabaceae</taxon>
        <taxon>Papilionoideae</taxon>
        <taxon>50 kb inversion clade</taxon>
        <taxon>NPAAA clade</taxon>
        <taxon>Hologalegina</taxon>
        <taxon>IRL clade</taxon>
        <taxon>Trifolieae</taxon>
        <taxon>Medicago</taxon>
    </lineage>
</organism>
<dbReference type="Proteomes" id="UP000265566">
    <property type="component" value="Chromosome 7"/>
</dbReference>
<sequence length="113" mass="13127">MCSLNNFTTTGYLINYHHCLCNSLFLFEFFYNRQSNVFFYQDFSDSDPFILGIQTEWQLQQMIKFGNHGLLASDSRFGTNKLKYPVHSLLVFNSDKKAILVAWIITPKILLGS</sequence>
<dbReference type="AlphaFoldDB" id="G7KVA6"/>
<dbReference type="STRING" id="3880.G7KVA6"/>
<keyword evidence="4" id="KW-1185">Reference proteome</keyword>
<gene>
    <name evidence="1" type="ordered locus">MTR_7g082990</name>
    <name evidence="2" type="ORF">MtrunA17_Chr7g0251461</name>
</gene>
<evidence type="ECO:0000313" key="2">
    <source>
        <dbReference type="EMBL" id="RHN47300.1"/>
    </source>
</evidence>
<reference evidence="2" key="4">
    <citation type="journal article" date="2018" name="Nat. Plants">
        <title>Whole-genome landscape of Medicago truncatula symbiotic genes.</title>
        <authorList>
            <person name="Pecrix Y."/>
            <person name="Gamas P."/>
            <person name="Carrere S."/>
        </authorList>
    </citation>
    <scope>NUCLEOTIDE SEQUENCE</scope>
    <source>
        <tissue evidence="2">Leaves</tissue>
    </source>
</reference>
<protein>
    <submittedName>
        <fullName evidence="1">Zinc ion-binding protein</fullName>
    </submittedName>
</protein>